<gene>
    <name evidence="1" type="ORF">SAMN02746091_00892</name>
</gene>
<dbReference type="RefSeq" id="WP_278298321.1">
    <property type="nucleotide sequence ID" value="NZ_FQVG01000012.1"/>
</dbReference>
<evidence type="ECO:0000313" key="1">
    <source>
        <dbReference type="EMBL" id="SHE68307.1"/>
    </source>
</evidence>
<dbReference type="AlphaFoldDB" id="A0A1M4VHE6"/>
<keyword evidence="2" id="KW-1185">Reference proteome</keyword>
<dbReference type="Proteomes" id="UP000184423">
    <property type="component" value="Unassembled WGS sequence"/>
</dbReference>
<proteinExistence type="predicted"/>
<protein>
    <submittedName>
        <fullName evidence="1">Uncharacterized protein</fullName>
    </submittedName>
</protein>
<organism evidence="1 2">
    <name type="scientific">Caloramator proteoclasticus DSM 10124</name>
    <dbReference type="NCBI Taxonomy" id="1121262"/>
    <lineage>
        <taxon>Bacteria</taxon>
        <taxon>Bacillati</taxon>
        <taxon>Bacillota</taxon>
        <taxon>Clostridia</taxon>
        <taxon>Eubacteriales</taxon>
        <taxon>Clostridiaceae</taxon>
        <taxon>Caloramator</taxon>
    </lineage>
</organism>
<sequence>MVRKSRKGIVGKALPTMSKRYRIGEGIDFIKEKLKMEGRIDED</sequence>
<accession>A0A1M4VHE6</accession>
<name>A0A1M4VHE6_9CLOT</name>
<reference evidence="2" key="1">
    <citation type="submission" date="2016-11" db="EMBL/GenBank/DDBJ databases">
        <authorList>
            <person name="Varghese N."/>
            <person name="Submissions S."/>
        </authorList>
    </citation>
    <scope>NUCLEOTIDE SEQUENCE [LARGE SCALE GENOMIC DNA]</scope>
    <source>
        <strain evidence="2">DSM 10124</strain>
    </source>
</reference>
<dbReference type="EMBL" id="FQVG01000012">
    <property type="protein sequence ID" value="SHE68307.1"/>
    <property type="molecule type" value="Genomic_DNA"/>
</dbReference>
<evidence type="ECO:0000313" key="2">
    <source>
        <dbReference type="Proteomes" id="UP000184423"/>
    </source>
</evidence>